<feature type="compositionally biased region" description="Low complexity" evidence="1">
    <location>
        <begin position="778"/>
        <end position="795"/>
    </location>
</feature>
<feature type="compositionally biased region" description="Basic and acidic residues" evidence="1">
    <location>
        <begin position="925"/>
        <end position="939"/>
    </location>
</feature>
<feature type="compositionally biased region" description="Pro residues" evidence="1">
    <location>
        <begin position="422"/>
        <end position="431"/>
    </location>
</feature>
<evidence type="ECO:0000313" key="4">
    <source>
        <dbReference type="Proteomes" id="UP000269721"/>
    </source>
</evidence>
<feature type="region of interest" description="Disordered" evidence="1">
    <location>
        <begin position="420"/>
        <end position="474"/>
    </location>
</feature>
<dbReference type="Proteomes" id="UP000269721">
    <property type="component" value="Unassembled WGS sequence"/>
</dbReference>
<accession>A0A4P9W8I2</accession>
<gene>
    <name evidence="3" type="ORF">BDK51DRAFT_37915</name>
</gene>
<feature type="compositionally biased region" description="Acidic residues" evidence="1">
    <location>
        <begin position="818"/>
        <end position="830"/>
    </location>
</feature>
<feature type="domain" description="DNA replication regulator Sld3 C-terminal" evidence="2">
    <location>
        <begin position="358"/>
        <end position="582"/>
    </location>
</feature>
<proteinExistence type="predicted"/>
<reference evidence="4" key="1">
    <citation type="journal article" date="2018" name="Nat. Microbiol.">
        <title>Leveraging single-cell genomics to expand the fungal tree of life.</title>
        <authorList>
            <person name="Ahrendt S.R."/>
            <person name="Quandt C.A."/>
            <person name="Ciobanu D."/>
            <person name="Clum A."/>
            <person name="Salamov A."/>
            <person name="Andreopoulos B."/>
            <person name="Cheng J.F."/>
            <person name="Woyke T."/>
            <person name="Pelin A."/>
            <person name="Henrissat B."/>
            <person name="Reynolds N.K."/>
            <person name="Benny G.L."/>
            <person name="Smith M.E."/>
            <person name="James T.Y."/>
            <person name="Grigoriev I.V."/>
        </authorList>
    </citation>
    <scope>NUCLEOTIDE SEQUENCE [LARGE SCALE GENOMIC DNA]</scope>
</reference>
<feature type="compositionally biased region" description="Polar residues" evidence="1">
    <location>
        <begin position="11"/>
        <end position="20"/>
    </location>
</feature>
<sequence length="962" mass="102694">MSPYGRFNPSPDRQNSPFPDSTVTLTATHVLPLARLLPSWLTPDTYICSPQPLTGPRSPSFPSFALVHLVAAMARSDCGALVTLTLRVDRQRLTDRNPFSSVEPERTTESKTEIRLALLAPIAISGCACLRIVDKEREEVALAACEAWGRGFELAAPPRCFDSAILDQWFKRSMEPDLASYFFRDDAPGGDPRSIFAFGIAYAAKGGVAVATTPRKPADAAIARVSFEVWDKKASGRRDMHLSRRGVPSPKVTRMASVLEDSREVDDESVLEEDPQRCYESVNEALLALRDTYLQTLFSENVIRLLKFIATDLLISPSTLDQKYRVSSYAKAAVACADPDLDFANLPAPFDAFEARAVQSWTRRLLARAPGRASQEAGLGADRLAERIKEKLGGLKVMEAKLQIVFLLECLRIHTELGEPLHPLPGIPSQPSPKRSRPSASSAETEPPPRKKRKNSTVAKHRNHLSADEPTPPANLMQAYTTRVVWLMERLRIWTAVEGGEDERAADREMGAGIIGAGREGTENEGATLHDGFVQPVLVAFYEHPLPSIVADLVKLTATETAEPALAPTSPFFKTKHKLQRRGGTMGVRASVGSGMKGVKRGAAVAAESSAGANKRKKGKEMDGYLKTLRRREVETSVLAAGGGGSSKGAAKRSDDGVSAGRAAAGKCRAGLAGDKKGKVAADTKDEGVNQKGKGRITEDLGKGDAAATMKNLRRLGSRLGGGEAIGGSGGGLFSNFYPRPSSVTDNSNPFLPSPISAPIPTCEPNRSSLRPPAYPQPSLTASPSSLPLSAGSATVLAGDTPRVGPAGRPRRGSWTEADAEAEDADDGEDAMTPSSRLRQSPRRSSGPTVDGSATPTGRRTASARLRPFASPAAAAKPPLVATATTPKRRKAPAAAAGWVAGRTPESGRRLNVAMRGFEDVDWDGIGKDMVGEDGKGGGEDEDEGEEDGGTVKETPAKRRRS</sequence>
<feature type="compositionally biased region" description="Low complexity" evidence="1">
    <location>
        <begin position="834"/>
        <end position="848"/>
    </location>
</feature>
<dbReference type="AlphaFoldDB" id="A0A4P9W8I2"/>
<evidence type="ECO:0000256" key="1">
    <source>
        <dbReference type="SAM" id="MobiDB-lite"/>
    </source>
</evidence>
<dbReference type="EMBL" id="KZ996448">
    <property type="protein sequence ID" value="RKO88839.1"/>
    <property type="molecule type" value="Genomic_DNA"/>
</dbReference>
<protein>
    <recommendedName>
        <fullName evidence="2">DNA replication regulator Sld3 C-terminal domain-containing protein</fullName>
    </recommendedName>
</protein>
<dbReference type="InterPro" id="IPR013948">
    <property type="entry name" value="DNA_replication_reg_Sld3_C"/>
</dbReference>
<feature type="region of interest" description="Disordered" evidence="1">
    <location>
        <begin position="923"/>
        <end position="962"/>
    </location>
</feature>
<feature type="region of interest" description="Disordered" evidence="1">
    <location>
        <begin position="745"/>
        <end position="902"/>
    </location>
</feature>
<feature type="compositionally biased region" description="Acidic residues" evidence="1">
    <location>
        <begin position="940"/>
        <end position="949"/>
    </location>
</feature>
<feature type="region of interest" description="Disordered" evidence="1">
    <location>
        <begin position="1"/>
        <end position="20"/>
    </location>
</feature>
<feature type="compositionally biased region" description="Low complexity" evidence="1">
    <location>
        <begin position="863"/>
        <end position="886"/>
    </location>
</feature>
<keyword evidence="4" id="KW-1185">Reference proteome</keyword>
<evidence type="ECO:0000313" key="3">
    <source>
        <dbReference type="EMBL" id="RKO88839.1"/>
    </source>
</evidence>
<feature type="compositionally biased region" description="Basic residues" evidence="1">
    <location>
        <begin position="450"/>
        <end position="464"/>
    </location>
</feature>
<dbReference type="OrthoDB" id="2144998at2759"/>
<organism evidence="3 4">
    <name type="scientific">Blyttiomyces helicus</name>
    <dbReference type="NCBI Taxonomy" id="388810"/>
    <lineage>
        <taxon>Eukaryota</taxon>
        <taxon>Fungi</taxon>
        <taxon>Fungi incertae sedis</taxon>
        <taxon>Chytridiomycota</taxon>
        <taxon>Chytridiomycota incertae sedis</taxon>
        <taxon>Chytridiomycetes</taxon>
        <taxon>Chytridiomycetes incertae sedis</taxon>
        <taxon>Blyttiomyces</taxon>
    </lineage>
</organism>
<evidence type="ECO:0000259" key="2">
    <source>
        <dbReference type="Pfam" id="PF08639"/>
    </source>
</evidence>
<dbReference type="Gene3D" id="1.20.58.2130">
    <property type="match status" value="1"/>
</dbReference>
<name>A0A4P9W8I2_9FUNG</name>
<dbReference type="Pfam" id="PF08639">
    <property type="entry name" value="Sld3_STD"/>
    <property type="match status" value="1"/>
</dbReference>